<dbReference type="Gene3D" id="3.20.20.140">
    <property type="entry name" value="Metal-dependent hydrolases"/>
    <property type="match status" value="1"/>
</dbReference>
<dbReference type="SUPFAM" id="SSF51338">
    <property type="entry name" value="Composite domain of metallo-dependent hydrolases"/>
    <property type="match status" value="1"/>
</dbReference>
<dbReference type="KEGG" id="sti:Sthe_1390"/>
<keyword evidence="7" id="KW-0597">Phosphoprotein</keyword>
<evidence type="ECO:0000256" key="9">
    <source>
        <dbReference type="ARBA" id="ARBA00022801"/>
    </source>
</evidence>
<dbReference type="GO" id="GO:0000256">
    <property type="term" value="P:allantoin catabolic process"/>
    <property type="evidence" value="ECO:0007669"/>
    <property type="project" value="InterPro"/>
</dbReference>
<comment type="pathway">
    <text evidence="2">Nitrogen metabolism; (S)-allantoin degradation; allantoate from (S)-allantoin: step 1/1.</text>
</comment>
<comment type="similarity">
    <text evidence="3">Belongs to the metallo-dependent hydrolases superfamily. Hydantoinase/dihydropyrimidinase family.</text>
</comment>
<protein>
    <recommendedName>
        <fullName evidence="12">D-hydantoinase</fullName>
        <ecNumber evidence="6">3.5.2.5</ecNumber>
    </recommendedName>
</protein>
<evidence type="ECO:0000256" key="3">
    <source>
        <dbReference type="ARBA" id="ARBA00008829"/>
    </source>
</evidence>
<dbReference type="GO" id="GO:0050897">
    <property type="term" value="F:cobalt ion binding"/>
    <property type="evidence" value="ECO:0007669"/>
    <property type="project" value="InterPro"/>
</dbReference>
<evidence type="ECO:0000256" key="1">
    <source>
        <dbReference type="ARBA" id="ARBA00001947"/>
    </source>
</evidence>
<keyword evidence="10" id="KW-0862">Zinc</keyword>
<dbReference type="RefSeq" id="WP_012871872.1">
    <property type="nucleotide sequence ID" value="NC_013523.1"/>
</dbReference>
<name>D1C3K8_SPHTD</name>
<dbReference type="NCBIfam" id="TIGR03178">
    <property type="entry name" value="allantoinase"/>
    <property type="match status" value="1"/>
</dbReference>
<evidence type="ECO:0000313" key="15">
    <source>
        <dbReference type="EMBL" id="ACZ38825.1"/>
    </source>
</evidence>
<dbReference type="HOGENOM" id="CLU_015572_4_2_0"/>
<accession>D1C3K8</accession>
<dbReference type="GO" id="GO:0005737">
    <property type="term" value="C:cytoplasm"/>
    <property type="evidence" value="ECO:0007669"/>
    <property type="project" value="TreeGrafter"/>
</dbReference>
<feature type="domain" description="Amidohydrolase-related" evidence="14">
    <location>
        <begin position="52"/>
        <end position="432"/>
    </location>
</feature>
<dbReference type="STRING" id="479434.Sthe_1390"/>
<evidence type="ECO:0000256" key="8">
    <source>
        <dbReference type="ARBA" id="ARBA00022723"/>
    </source>
</evidence>
<dbReference type="Pfam" id="PF01979">
    <property type="entry name" value="Amidohydro_1"/>
    <property type="match status" value="1"/>
</dbReference>
<dbReference type="PANTHER" id="PTHR43668">
    <property type="entry name" value="ALLANTOINASE"/>
    <property type="match status" value="1"/>
</dbReference>
<dbReference type="OrthoDB" id="9765462at2"/>
<dbReference type="FunFam" id="3.20.20.140:FF:000217">
    <property type="entry name" value="Dihydropyrimidinase-related protein 1"/>
    <property type="match status" value="1"/>
</dbReference>
<dbReference type="PANTHER" id="PTHR43668:SF2">
    <property type="entry name" value="ALLANTOINASE"/>
    <property type="match status" value="1"/>
</dbReference>
<evidence type="ECO:0000256" key="11">
    <source>
        <dbReference type="ARBA" id="ARBA00055040"/>
    </source>
</evidence>
<gene>
    <name evidence="15" type="ordered locus">Sthe_1390</name>
</gene>
<proteinExistence type="inferred from homology"/>
<evidence type="ECO:0000259" key="14">
    <source>
        <dbReference type="Pfam" id="PF01979"/>
    </source>
</evidence>
<organism evidence="15 16">
    <name type="scientific">Sphaerobacter thermophilus (strain ATCC 49802 / DSM 20745 / KCCM 41009 / NCIMB 13125 / S 6022)</name>
    <dbReference type="NCBI Taxonomy" id="479434"/>
    <lineage>
        <taxon>Bacteria</taxon>
        <taxon>Pseudomonadati</taxon>
        <taxon>Thermomicrobiota</taxon>
        <taxon>Thermomicrobia</taxon>
        <taxon>Sphaerobacterales</taxon>
        <taxon>Sphaerobacterineae</taxon>
        <taxon>Sphaerobacteraceae</taxon>
        <taxon>Sphaerobacter</taxon>
    </lineage>
</organism>
<reference evidence="16" key="1">
    <citation type="submission" date="2009-11" db="EMBL/GenBank/DDBJ databases">
        <title>The complete chromosome 1 of Sphaerobacter thermophilus DSM 20745.</title>
        <authorList>
            <person name="Lucas S."/>
            <person name="Copeland A."/>
            <person name="Lapidus A."/>
            <person name="Glavina del Rio T."/>
            <person name="Dalin E."/>
            <person name="Tice H."/>
            <person name="Bruce D."/>
            <person name="Goodwin L."/>
            <person name="Pitluck S."/>
            <person name="Kyrpides N."/>
            <person name="Mavromatis K."/>
            <person name="Ivanova N."/>
            <person name="Mikhailova N."/>
            <person name="LaButti K.M."/>
            <person name="Clum A."/>
            <person name="Sun H.I."/>
            <person name="Brettin T."/>
            <person name="Detter J.C."/>
            <person name="Han C."/>
            <person name="Larimer F."/>
            <person name="Land M."/>
            <person name="Hauser L."/>
            <person name="Markowitz V."/>
            <person name="Cheng J.F."/>
            <person name="Hugenholtz P."/>
            <person name="Woyke T."/>
            <person name="Wu D."/>
            <person name="Steenblock K."/>
            <person name="Schneider S."/>
            <person name="Pukall R."/>
            <person name="Goeker M."/>
            <person name="Klenk H.P."/>
            <person name="Eisen J.A."/>
        </authorList>
    </citation>
    <scope>NUCLEOTIDE SEQUENCE [LARGE SCALE GENOMIC DNA]</scope>
    <source>
        <strain evidence="16">ATCC 49802 / DSM 20745 / S 6022</strain>
    </source>
</reference>
<dbReference type="SUPFAM" id="SSF51556">
    <property type="entry name" value="Metallo-dependent hydrolases"/>
    <property type="match status" value="1"/>
</dbReference>
<comment type="similarity">
    <text evidence="4">Belongs to the metallo-dependent hydrolases superfamily. Allantoinase family.</text>
</comment>
<dbReference type="FunCoup" id="D1C3K8">
    <property type="interactions" value="253"/>
</dbReference>
<evidence type="ECO:0000256" key="6">
    <source>
        <dbReference type="ARBA" id="ARBA00012863"/>
    </source>
</evidence>
<dbReference type="NCBIfam" id="TIGR00857">
    <property type="entry name" value="pyrC_multi"/>
    <property type="match status" value="1"/>
</dbReference>
<comment type="function">
    <text evidence="11">Catalyzes the stereospecific hydrolysis of the cyclic amide bond of D-hydantoin derivatives.</text>
</comment>
<evidence type="ECO:0000256" key="12">
    <source>
        <dbReference type="ARBA" id="ARBA00068457"/>
    </source>
</evidence>
<dbReference type="Gene3D" id="2.30.40.10">
    <property type="entry name" value="Urease, subunit C, domain 1"/>
    <property type="match status" value="1"/>
</dbReference>
<sequence length="460" mass="49922">MGRRVVIEGGLLGTEEGAFRADLVIEGERIAAITLDASDIDADERIDARGKLVVPGGVDVHTHFKDPGDPPTEGFYHGSLGAIAGGITTVVEMPQATPTSSEGAHIRQKRAVGEQHSIVDFALWGGAVNQDLEKIDEMIDEGIVALKSFMAGSSPGFPAATDDTLLAVFRRVAEVGIPYGLHAENDDLLEAGIARLKAQGRKDPMAHAESRPPIVEIEAIHRAIFFAEQTGGHAYICHCSTAGGLELVKAAKARGVPVSVETCPQYLALDEEDLRRLGPFGRCAPPLRARDEVEGVWRYVADGTVDVISSDHCGYTIESKEAGLDDIWQAPLGLSGIQTMYPIVLDDMLHQRGLDVGTFVRLSASNPARIFSLYPRKGTLQPGADADVVIYDTEREWTVHGEDMLHRNKWTPFEGRVVRSRVVRTIIRGRTVYQDDGAPMVTGEPGTGRFLPRGYGRMRD</sequence>
<dbReference type="InterPro" id="IPR050138">
    <property type="entry name" value="DHOase/Allantoinase_Hydrolase"/>
</dbReference>
<keyword evidence="16" id="KW-1185">Reference proteome</keyword>
<dbReference type="InterPro" id="IPR017593">
    <property type="entry name" value="Allantoinase"/>
</dbReference>
<dbReference type="InParanoid" id="D1C3K8"/>
<comment type="cofactor">
    <cofactor evidence="1">
        <name>Zn(2+)</name>
        <dbReference type="ChEBI" id="CHEBI:29105"/>
    </cofactor>
</comment>
<evidence type="ECO:0000256" key="13">
    <source>
        <dbReference type="SAM" id="MobiDB-lite"/>
    </source>
</evidence>
<comment type="subunit">
    <text evidence="5">Homotetramer.</text>
</comment>
<dbReference type="eggNOG" id="COG0044">
    <property type="taxonomic scope" value="Bacteria"/>
</dbReference>
<dbReference type="InterPro" id="IPR032466">
    <property type="entry name" value="Metal_Hydrolase"/>
</dbReference>
<dbReference type="Proteomes" id="UP000002027">
    <property type="component" value="Chromosome 1"/>
</dbReference>
<dbReference type="EMBL" id="CP001823">
    <property type="protein sequence ID" value="ACZ38825.1"/>
    <property type="molecule type" value="Genomic_DNA"/>
</dbReference>
<dbReference type="InterPro" id="IPR006680">
    <property type="entry name" value="Amidohydro-rel"/>
</dbReference>
<dbReference type="AlphaFoldDB" id="D1C3K8"/>
<evidence type="ECO:0000256" key="4">
    <source>
        <dbReference type="ARBA" id="ARBA00010368"/>
    </source>
</evidence>
<evidence type="ECO:0000256" key="10">
    <source>
        <dbReference type="ARBA" id="ARBA00022833"/>
    </source>
</evidence>
<evidence type="ECO:0000256" key="2">
    <source>
        <dbReference type="ARBA" id="ARBA00004968"/>
    </source>
</evidence>
<feature type="region of interest" description="Disordered" evidence="13">
    <location>
        <begin position="437"/>
        <end position="460"/>
    </location>
</feature>
<keyword evidence="9 15" id="KW-0378">Hydrolase</keyword>
<dbReference type="InterPro" id="IPR011059">
    <property type="entry name" value="Metal-dep_hydrolase_composite"/>
</dbReference>
<keyword evidence="8" id="KW-0479">Metal-binding</keyword>
<evidence type="ECO:0000256" key="7">
    <source>
        <dbReference type="ARBA" id="ARBA00022553"/>
    </source>
</evidence>
<evidence type="ECO:0000256" key="5">
    <source>
        <dbReference type="ARBA" id="ARBA00011881"/>
    </source>
</evidence>
<reference evidence="15 16" key="2">
    <citation type="journal article" date="2010" name="Stand. Genomic Sci.">
        <title>Complete genome sequence of Desulfohalobium retbaense type strain (HR(100)).</title>
        <authorList>
            <person name="Spring S."/>
            <person name="Nolan M."/>
            <person name="Lapidus A."/>
            <person name="Glavina Del Rio T."/>
            <person name="Copeland A."/>
            <person name="Tice H."/>
            <person name="Cheng J.F."/>
            <person name="Lucas S."/>
            <person name="Land M."/>
            <person name="Chen F."/>
            <person name="Bruce D."/>
            <person name="Goodwin L."/>
            <person name="Pitluck S."/>
            <person name="Ivanova N."/>
            <person name="Mavromatis K."/>
            <person name="Mikhailova N."/>
            <person name="Pati A."/>
            <person name="Chen A."/>
            <person name="Palaniappan K."/>
            <person name="Hauser L."/>
            <person name="Chang Y.J."/>
            <person name="Jeffries C.D."/>
            <person name="Munk C."/>
            <person name="Kiss H."/>
            <person name="Chain P."/>
            <person name="Han C."/>
            <person name="Brettin T."/>
            <person name="Detter J.C."/>
            <person name="Schuler E."/>
            <person name="Goker M."/>
            <person name="Rohde M."/>
            <person name="Bristow J."/>
            <person name="Eisen J.A."/>
            <person name="Markowitz V."/>
            <person name="Hugenholtz P."/>
            <person name="Kyrpides N.C."/>
            <person name="Klenk H.P."/>
        </authorList>
    </citation>
    <scope>NUCLEOTIDE SEQUENCE [LARGE SCALE GENOMIC DNA]</scope>
    <source>
        <strain evidence="16">ATCC 49802 / DSM 20745 / S 6022</strain>
    </source>
</reference>
<dbReference type="GO" id="GO:0006145">
    <property type="term" value="P:purine nucleobase catabolic process"/>
    <property type="evidence" value="ECO:0007669"/>
    <property type="project" value="TreeGrafter"/>
</dbReference>
<dbReference type="GO" id="GO:0004038">
    <property type="term" value="F:allantoinase activity"/>
    <property type="evidence" value="ECO:0007669"/>
    <property type="project" value="UniProtKB-EC"/>
</dbReference>
<dbReference type="GO" id="GO:0008270">
    <property type="term" value="F:zinc ion binding"/>
    <property type="evidence" value="ECO:0007669"/>
    <property type="project" value="InterPro"/>
</dbReference>
<dbReference type="EC" id="3.5.2.5" evidence="6"/>
<evidence type="ECO:0000313" key="16">
    <source>
        <dbReference type="Proteomes" id="UP000002027"/>
    </source>
</evidence>